<feature type="domain" description="Leucine-binding protein" evidence="4">
    <location>
        <begin position="33"/>
        <end position="371"/>
    </location>
</feature>
<keyword evidence="3" id="KW-0029">Amino-acid transport</keyword>
<evidence type="ECO:0000313" key="5">
    <source>
        <dbReference type="EMBL" id="SHG02480.1"/>
    </source>
</evidence>
<comment type="similarity">
    <text evidence="1">Belongs to the leucine-binding protein family.</text>
</comment>
<dbReference type="Gene3D" id="3.40.50.2300">
    <property type="match status" value="2"/>
</dbReference>
<sequence>MAISRRDVLLAGAGAVGAATFSFPKPAIAQSEPIKIGWLAAMTGPSSAPTIGFNRGVLFAADAINSAGGVKGRKIEITTRDTQGDPTKAVNATQELISQAKVHAIWGPVNSGEALATTPIMARAKMPDIHPCVVESLIDTTKFPNAFRMAPSNSQWDDAVRNYCLNVLKVKKIAVIGDTTGYGVTAVGASVAAFKKDGADVVYQAKIDATQPDMTPDMLRARNAGAEVIVVWSVTTGMEARMFNTRAAMNWDVSFAGHPSLASGEIAGLVEKPDNWKKVYAIGYKSVSYDAAGKLPAKTQDLVDRLAKANIAMNDTLMWWIAGGIDAVELIAKAVAESGSTESEGIVKYWNTLSKYPGYFGDYTFTPTQHNGYPTDEIVMSEASTAKNGTFALAPGYT</sequence>
<accession>A0A1M5GFB8</accession>
<evidence type="ECO:0000259" key="4">
    <source>
        <dbReference type="Pfam" id="PF13458"/>
    </source>
</evidence>
<protein>
    <submittedName>
        <fullName evidence="5">Amino acid/amide ABC transporter substrate-binding protein, HAAT family</fullName>
    </submittedName>
</protein>
<dbReference type="InterPro" id="IPR006311">
    <property type="entry name" value="TAT_signal"/>
</dbReference>
<dbReference type="AlphaFoldDB" id="A0A1M5GFB8"/>
<dbReference type="InterPro" id="IPR028081">
    <property type="entry name" value="Leu-bd"/>
</dbReference>
<evidence type="ECO:0000256" key="3">
    <source>
        <dbReference type="ARBA" id="ARBA00022970"/>
    </source>
</evidence>
<dbReference type="RefSeq" id="WP_244567791.1">
    <property type="nucleotide sequence ID" value="NZ_LT670818.1"/>
</dbReference>
<proteinExistence type="inferred from homology"/>
<evidence type="ECO:0000256" key="1">
    <source>
        <dbReference type="ARBA" id="ARBA00010062"/>
    </source>
</evidence>
<evidence type="ECO:0000313" key="6">
    <source>
        <dbReference type="Proteomes" id="UP000190675"/>
    </source>
</evidence>
<reference evidence="5 6" key="1">
    <citation type="submission" date="2016-11" db="EMBL/GenBank/DDBJ databases">
        <authorList>
            <person name="Jaros S."/>
            <person name="Januszkiewicz K."/>
            <person name="Wedrychowicz H."/>
        </authorList>
    </citation>
    <scope>NUCLEOTIDE SEQUENCE [LARGE SCALE GENOMIC DNA]</scope>
    <source>
        <strain evidence="5 6">GAS242</strain>
    </source>
</reference>
<dbReference type="PANTHER" id="PTHR30483">
    <property type="entry name" value="LEUCINE-SPECIFIC-BINDING PROTEIN"/>
    <property type="match status" value="1"/>
</dbReference>
<gene>
    <name evidence="5" type="ORF">SAMN05444169_0117</name>
</gene>
<dbReference type="PROSITE" id="PS51318">
    <property type="entry name" value="TAT"/>
    <property type="match status" value="1"/>
</dbReference>
<dbReference type="SUPFAM" id="SSF53822">
    <property type="entry name" value="Periplasmic binding protein-like I"/>
    <property type="match status" value="1"/>
</dbReference>
<dbReference type="InterPro" id="IPR028082">
    <property type="entry name" value="Peripla_BP_I"/>
</dbReference>
<organism evidence="5 6">
    <name type="scientific">Bradyrhizobium erythrophlei</name>
    <dbReference type="NCBI Taxonomy" id="1437360"/>
    <lineage>
        <taxon>Bacteria</taxon>
        <taxon>Pseudomonadati</taxon>
        <taxon>Pseudomonadota</taxon>
        <taxon>Alphaproteobacteria</taxon>
        <taxon>Hyphomicrobiales</taxon>
        <taxon>Nitrobacteraceae</taxon>
        <taxon>Bradyrhizobium</taxon>
    </lineage>
</organism>
<keyword evidence="3" id="KW-0813">Transport</keyword>
<dbReference type="PANTHER" id="PTHR30483:SF6">
    <property type="entry name" value="PERIPLASMIC BINDING PROTEIN OF ABC TRANSPORTER FOR NATURAL AMINO ACIDS"/>
    <property type="match status" value="1"/>
</dbReference>
<name>A0A1M5GFB8_9BRAD</name>
<dbReference type="GO" id="GO:0006865">
    <property type="term" value="P:amino acid transport"/>
    <property type="evidence" value="ECO:0007669"/>
    <property type="project" value="UniProtKB-KW"/>
</dbReference>
<dbReference type="Proteomes" id="UP000190675">
    <property type="component" value="Chromosome I"/>
</dbReference>
<evidence type="ECO:0000256" key="2">
    <source>
        <dbReference type="ARBA" id="ARBA00022729"/>
    </source>
</evidence>
<dbReference type="EMBL" id="LT670818">
    <property type="protein sequence ID" value="SHG02480.1"/>
    <property type="molecule type" value="Genomic_DNA"/>
</dbReference>
<dbReference type="Pfam" id="PF13458">
    <property type="entry name" value="Peripla_BP_6"/>
    <property type="match status" value="1"/>
</dbReference>
<keyword evidence="2" id="KW-0732">Signal</keyword>
<dbReference type="InterPro" id="IPR051010">
    <property type="entry name" value="BCAA_transport"/>
</dbReference>